<proteinExistence type="predicted"/>
<dbReference type="InterPro" id="IPR011990">
    <property type="entry name" value="TPR-like_helical_dom_sf"/>
</dbReference>
<keyword evidence="4" id="KW-1185">Reference proteome</keyword>
<dbReference type="Proteomes" id="UP001597512">
    <property type="component" value="Unassembled WGS sequence"/>
</dbReference>
<dbReference type="GO" id="GO:0016787">
    <property type="term" value="F:hydrolase activity"/>
    <property type="evidence" value="ECO:0007669"/>
    <property type="project" value="UniProtKB-KW"/>
</dbReference>
<dbReference type="RefSeq" id="WP_381499766.1">
    <property type="nucleotide sequence ID" value="NZ_JBHUOM010000002.1"/>
</dbReference>
<dbReference type="InterPro" id="IPR012338">
    <property type="entry name" value="Beta-lactam/transpept-like"/>
</dbReference>
<dbReference type="InterPro" id="IPR050491">
    <property type="entry name" value="AmpC-like"/>
</dbReference>
<reference evidence="4" key="1">
    <citation type="journal article" date="2019" name="Int. J. Syst. Evol. Microbiol.">
        <title>The Global Catalogue of Microorganisms (GCM) 10K type strain sequencing project: providing services to taxonomists for standard genome sequencing and annotation.</title>
        <authorList>
            <consortium name="The Broad Institute Genomics Platform"/>
            <consortium name="The Broad Institute Genome Sequencing Center for Infectious Disease"/>
            <person name="Wu L."/>
            <person name="Ma J."/>
        </authorList>
    </citation>
    <scope>NUCLEOTIDE SEQUENCE [LARGE SCALE GENOMIC DNA]</scope>
    <source>
        <strain evidence="4">KCTC 52490</strain>
    </source>
</reference>
<dbReference type="PROSITE" id="PS50005">
    <property type="entry name" value="TPR"/>
    <property type="match status" value="1"/>
</dbReference>
<dbReference type="PANTHER" id="PTHR46825:SF12">
    <property type="entry name" value="PENICILLIN-BINDING PROTEIN 4"/>
    <property type="match status" value="1"/>
</dbReference>
<comment type="caution">
    <text evidence="3">The sequence shown here is derived from an EMBL/GenBank/DDBJ whole genome shotgun (WGS) entry which is preliminary data.</text>
</comment>
<dbReference type="Gene3D" id="1.25.40.10">
    <property type="entry name" value="Tetratricopeptide repeat domain"/>
    <property type="match status" value="1"/>
</dbReference>
<name>A0ABW6AIF2_9BACT</name>
<sequence>MTPQFHTTAKKRIGTFLLIFSLVSQQDSLFAQSEPGISQLIKKVESGLIPPVRLQGDSIWSIAERMKHYGVPGLSIAVIKDSKIVWIKSYGVADRDSREPVTSQTLFQAGSISKPVAAYAALKEVERGKLSLDEDVNKYLTSWHLPDNQFTKEKKVALNNLLSHTGGVTVHGFNGYTIDAKIPTLIQVLNGESPANSAAVRVDKAPGKGFRYSGGGYSIVQQMLIDVEGKPFPSIMNELVLQPLGMKSSTYSQPLPASQLKLAATGYIPDGSMTVGKRHTYPEMAAAGLWTTAEELAKFAIDVQLTVQGKSHKVLSQGMVTKMLTPFIEDYIGLGLFIDKRKEDIYFSHGGWDEGFSSNMIAHRDKGYGVVILTNANKPLFINELTRSVAAAYNWPNYLTPVYKKMPIRSADLTGFSGRYRFEEYATIKIYAQGNRLFYQKLSEEPLELFKIADNTFIRRDWEAKVQFLVNPADNQRYLVSSSDGEPIAYKYPLMKDNEKVPFDWILEGQFDKALAAYQQVKEQHADQFTVDEGYINTLGYQLVRSRDVKKAIDMFRINTILYPKSSNAFDSLGEAYMLNGDKGLARKNYALSLELDPRNDNARKMIRKLEVN</sequence>
<dbReference type="InterPro" id="IPR019734">
    <property type="entry name" value="TPR_rpt"/>
</dbReference>
<dbReference type="Gene3D" id="3.40.710.10">
    <property type="entry name" value="DD-peptidase/beta-lactamase superfamily"/>
    <property type="match status" value="1"/>
</dbReference>
<evidence type="ECO:0000313" key="3">
    <source>
        <dbReference type="EMBL" id="MFD2934248.1"/>
    </source>
</evidence>
<protein>
    <submittedName>
        <fullName evidence="3">Serine hydrolase</fullName>
    </submittedName>
</protein>
<keyword evidence="3" id="KW-0378">Hydrolase</keyword>
<gene>
    <name evidence="3" type="ORF">ACFS25_10675</name>
</gene>
<dbReference type="Pfam" id="PF00144">
    <property type="entry name" value="Beta-lactamase"/>
    <property type="match status" value="1"/>
</dbReference>
<feature type="domain" description="Beta-lactamase-related" evidence="2">
    <location>
        <begin position="62"/>
        <end position="381"/>
    </location>
</feature>
<dbReference type="InterPro" id="IPR001466">
    <property type="entry name" value="Beta-lactam-related"/>
</dbReference>
<feature type="repeat" description="TPR" evidence="1">
    <location>
        <begin position="567"/>
        <end position="600"/>
    </location>
</feature>
<dbReference type="PANTHER" id="PTHR46825">
    <property type="entry name" value="D-ALANYL-D-ALANINE-CARBOXYPEPTIDASE/ENDOPEPTIDASE AMPH"/>
    <property type="match status" value="1"/>
</dbReference>
<dbReference type="EMBL" id="JBHUOM010000002">
    <property type="protein sequence ID" value="MFD2934248.1"/>
    <property type="molecule type" value="Genomic_DNA"/>
</dbReference>
<dbReference type="SUPFAM" id="SSF48452">
    <property type="entry name" value="TPR-like"/>
    <property type="match status" value="1"/>
</dbReference>
<evidence type="ECO:0000313" key="4">
    <source>
        <dbReference type="Proteomes" id="UP001597512"/>
    </source>
</evidence>
<accession>A0ABW6AIF2</accession>
<evidence type="ECO:0000256" key="1">
    <source>
        <dbReference type="PROSITE-ProRule" id="PRU00339"/>
    </source>
</evidence>
<dbReference type="SUPFAM" id="SSF56601">
    <property type="entry name" value="beta-lactamase/transpeptidase-like"/>
    <property type="match status" value="1"/>
</dbReference>
<organism evidence="3 4">
    <name type="scientific">Spirosoma flavum</name>
    <dbReference type="NCBI Taxonomy" id="2048557"/>
    <lineage>
        <taxon>Bacteria</taxon>
        <taxon>Pseudomonadati</taxon>
        <taxon>Bacteroidota</taxon>
        <taxon>Cytophagia</taxon>
        <taxon>Cytophagales</taxon>
        <taxon>Cytophagaceae</taxon>
        <taxon>Spirosoma</taxon>
    </lineage>
</organism>
<evidence type="ECO:0000259" key="2">
    <source>
        <dbReference type="Pfam" id="PF00144"/>
    </source>
</evidence>
<keyword evidence="1" id="KW-0802">TPR repeat</keyword>